<dbReference type="Proteomes" id="UP000830671">
    <property type="component" value="Chromosome 7"/>
</dbReference>
<dbReference type="Pfam" id="PF12796">
    <property type="entry name" value="Ank_2"/>
    <property type="match status" value="2"/>
</dbReference>
<dbReference type="Pfam" id="PF13637">
    <property type="entry name" value="Ank_4"/>
    <property type="match status" value="1"/>
</dbReference>
<dbReference type="InterPro" id="IPR002110">
    <property type="entry name" value="Ankyrin_rpt"/>
</dbReference>
<keyword evidence="2" id="KW-0040">ANK repeat</keyword>
<dbReference type="SUPFAM" id="SSF48403">
    <property type="entry name" value="Ankyrin repeat"/>
    <property type="match status" value="4"/>
</dbReference>
<dbReference type="PROSITE" id="PS50297">
    <property type="entry name" value="ANK_REP_REGION"/>
    <property type="match status" value="5"/>
</dbReference>
<dbReference type="InterPro" id="IPR056884">
    <property type="entry name" value="NPHP3-like_N"/>
</dbReference>
<gene>
    <name evidence="5" type="ORF">CLUP02_13592</name>
</gene>
<dbReference type="KEGG" id="clup:CLUP02_13592"/>
<dbReference type="GeneID" id="73347540"/>
<dbReference type="PROSITE" id="PS50088">
    <property type="entry name" value="ANK_REPEAT"/>
    <property type="match status" value="5"/>
</dbReference>
<feature type="repeat" description="ANK" evidence="2">
    <location>
        <begin position="1612"/>
        <end position="1640"/>
    </location>
</feature>
<feature type="repeat" description="ANK" evidence="2">
    <location>
        <begin position="1732"/>
        <end position="1764"/>
    </location>
</feature>
<evidence type="ECO:0000256" key="1">
    <source>
        <dbReference type="ARBA" id="ARBA00022737"/>
    </source>
</evidence>
<feature type="region of interest" description="Disordered" evidence="3">
    <location>
        <begin position="2384"/>
        <end position="2416"/>
    </location>
</feature>
<dbReference type="RefSeq" id="XP_049149676.1">
    <property type="nucleotide sequence ID" value="XM_049292530.1"/>
</dbReference>
<dbReference type="Gene3D" id="3.40.50.300">
    <property type="entry name" value="P-loop containing nucleotide triphosphate hydrolases"/>
    <property type="match status" value="1"/>
</dbReference>
<evidence type="ECO:0000313" key="5">
    <source>
        <dbReference type="EMBL" id="UQC88070.1"/>
    </source>
</evidence>
<dbReference type="Pfam" id="PF24883">
    <property type="entry name" value="NPHP3_N"/>
    <property type="match status" value="1"/>
</dbReference>
<organism evidence="5 6">
    <name type="scientific">Colletotrichum lupini</name>
    <dbReference type="NCBI Taxonomy" id="145971"/>
    <lineage>
        <taxon>Eukaryota</taxon>
        <taxon>Fungi</taxon>
        <taxon>Dikarya</taxon>
        <taxon>Ascomycota</taxon>
        <taxon>Pezizomycotina</taxon>
        <taxon>Sordariomycetes</taxon>
        <taxon>Hypocreomycetidae</taxon>
        <taxon>Glomerellales</taxon>
        <taxon>Glomerellaceae</taxon>
        <taxon>Colletotrichum</taxon>
        <taxon>Colletotrichum acutatum species complex</taxon>
    </lineage>
</organism>
<dbReference type="Gene3D" id="1.25.40.20">
    <property type="entry name" value="Ankyrin repeat-containing domain"/>
    <property type="match status" value="4"/>
</dbReference>
<dbReference type="PANTHER" id="PTHR10039:SF15">
    <property type="entry name" value="NACHT DOMAIN-CONTAINING PROTEIN"/>
    <property type="match status" value="1"/>
</dbReference>
<evidence type="ECO:0000313" key="6">
    <source>
        <dbReference type="Proteomes" id="UP000830671"/>
    </source>
</evidence>
<sequence>MSYSINQPDFLVGYALLQRFPRQVCLAHMMGCGCVASVPQRGADLPRPVATACAKVAAGLRSLSAGLTNTQPACMMADQTPQHVERYEGGCAFCSTSKSEAPDIFAWIVRSERALDNSFGCSAMADPLSIAASIAGLLSLADIVFLRLSKYIKSVKNADKEISDLCKEVNLVGGTVNMLSRLATSLEAEDESPIQGFRMHHVDGCAAILSEIVNKTKKYENKSGGRLKKLFWPYTSSKTKEMLADLSRHKENMNLALSATSLEALLRCLAKEEERERTATAILADVKKTKEIAVRIQEDTWRRRILDFFLRYNPQSNYEMSVKLRHPRTGMWLERHSSFQQWLRTQGSRLWLSGIPGAGKTVLAGSIIGHALARSSDTVAVGFFFCDYKNETTQSPVNILGGLAYQLAIQSEKAYPMLEEYYLELHPDKGLPRSPNTEDLGRTILRMFQVFEHTYIVVDGLDECGDHAEEVVEALCDIAENSDELSMALLSRDEDDIQRHLRDSEKKFVNIEIAAHTDDITEFLTSEIERRIRSRKLVFEDLSLKAEILESLVTGAHGMFRWVACQLDHLGGCDSDEQCREALRSLPPDLPETYMRILRRVSPAKQTHVQMTLHFIAYAEPRLDIEQLREILSIPSTSQHLSPSGIIREDAIARYCSSLIRKSNDGEYFEFAHFSVQEFLTTVRCLEYLQLDNFNHLPTATSEELDYMKKRDGEYRLYSYAAEYWLCFAREEWTHPDLLAMAKRLFDPQKSTQFTSWVERIDIMVIDLIAGVIHDSFRPLHFAATMSLPEISSFLLQTSDHHETKCMLGTPIKSAWFQRYTGTDSLELSYTIETVGLFLDMNLQAPEDLLRVSLCDGISIRNLSVAQLLVDKGLVPTQSDLNYFKTVMNTTMYNDELSGSEKYLPSLCEFCEALSHGIDTSPLHLEFCQSAWEYCLRMTPSLTDLEGYNISSKVTDDARNLKTLAFDVVRWSLDITVLQRVVDDQRVDVSSILSPGQEDGLLHALVQSGTDDQASEGSGWFVQAEKILDLLLSVGCSLSKRNRDGHTPLTLAIGEGLIGFAETILKRCENEPMAWECQTPILLLVAGSGSEGILDLLRSIGLKARLADYEQKTPLHCLRGNAELTLVQKLESLVPNARLCRSNAKLPWECYVDTMLAGSCFGSSSVGVLEYLIQPLVPQSNPSDASKVWEYFASRTFLRKYLTFGHINEAVRCLVRVGIFDAYEKDRSTSALLPIAEACSNEWLVYPSSDEHFLLTDDTLCFLLKATTYWNSFQESLYAVELLKVSSTLNYSMTVDWLLARGIGVHRRCKGVSTLEYICALPATREDDNSRVRQLLDHADPVCLNHTNPTSGLGLIHLSNEKDVPQFRHGIVEMLLGRGVIPVLRISIWPRSSALVYHLLEEHFDLAATLLHQGADPTIPCRSGWTAIHAAIACDNVSFLSDILKHSDPIWKIDWEGQSNTQLYKGIRPLHHAAMSSVDCLQTILEKVVSISLEAPAENGYTAVHFAVVGGNISAVEPLHARGANIDARSVDGQLALHIAVAGGNLAAVERLLELGSEMTPDCDGMTPLLLAYEYNNQEIIDCLRAHDKGQHGQLLAPLSRVDIDLPEYISGGCTALGVAVSLGKLKIMTWLLEQGANPNCPYGKNSSIVGTMISQTCLNTGLQATLERYTATGGSFMNEPECLVATAVKANNEEGLKILLDHLKANRKSHAKQVGAGSSDVLALAVNRKWQGTIPLHWAASMNNVSTVQLLIDSGADLEATDDKGWTPLLVSIKAPATFDLSAVVRALLESGSDPKCRDNNGVTPIAEACTQGNPRVISALMDRGPDVHVEDYAKRNVLHRLFTRDETDETNVARPALFIKLTRMGVNPHKLDMFGCSALHLSIFHKSMVALLLNGDLQIQDERPIPWSTMFLGRDATNEAAACLTTAFRMYRRKLSTEKLRTLLNLEAGGFWNPLSFAASRGQIQVMKNILSLGIPIDFEGCPEGSALMAASSAGVLKSVIYLVRHGASISFQGNHNFRSAVKLAATSPRVLRWLLVDRFTDQKKLDQSCHASTSPSTDYKPWSGIQKAEMIISGRWERQPHESSQQYWARLSNMTEDFRGKFLPPNGGKTTRRQSKLVPSESVRIAADGYFVPYDASVGERVTRKSKWSELSLEVRENELANVSWIYRSGWRYGCQVSFMFSYCFPVIAHTSNQAINVSQELLTCIFKPSRMSREAATMMNIRAFDDETSSPLPSPTTTKKETRPFPRNCAIRSPTVHKNYKTKGREKTYMQHRAFAGRLRPDYYSGPHWFIDGRADGIPSSPWFHVRGKKRILRLSREHSQKNLLVVFIKLRQMSALAGDEYVKKGCWNAYNRQKNSFKELSTCGPPPIARHPSGLSAWRTHSTGRPQPPNIGVSTDRASSEIRPRASHGTARIPCQKPDQFVSAPNEFAFSGRSFVWRWSLGILWLFEISSNAPSSMDYDPSLLTNHGHHDHPLP</sequence>
<dbReference type="SMART" id="SM00248">
    <property type="entry name" value="ANK"/>
    <property type="match status" value="14"/>
</dbReference>
<keyword evidence="1" id="KW-0677">Repeat</keyword>
<evidence type="ECO:0000259" key="4">
    <source>
        <dbReference type="Pfam" id="PF24883"/>
    </source>
</evidence>
<dbReference type="InterPro" id="IPR027417">
    <property type="entry name" value="P-loop_NTPase"/>
</dbReference>
<feature type="repeat" description="ANK" evidence="2">
    <location>
        <begin position="1532"/>
        <end position="1564"/>
    </location>
</feature>
<feature type="repeat" description="ANK" evidence="2">
    <location>
        <begin position="1499"/>
        <end position="1531"/>
    </location>
</feature>
<evidence type="ECO:0000256" key="2">
    <source>
        <dbReference type="PROSITE-ProRule" id="PRU00023"/>
    </source>
</evidence>
<keyword evidence="6" id="KW-1185">Reference proteome</keyword>
<evidence type="ECO:0000256" key="3">
    <source>
        <dbReference type="SAM" id="MobiDB-lite"/>
    </source>
</evidence>
<reference evidence="5" key="1">
    <citation type="journal article" date="2021" name="Mol. Plant Microbe Interact.">
        <title>Complete Genome Sequence of the Plant-Pathogenic Fungus Colletotrichum lupini.</title>
        <authorList>
            <person name="Baroncelli R."/>
            <person name="Pensec F."/>
            <person name="Da Lio D."/>
            <person name="Boufleur T."/>
            <person name="Vicente I."/>
            <person name="Sarrocco S."/>
            <person name="Picot A."/>
            <person name="Baraldi E."/>
            <person name="Sukno S."/>
            <person name="Thon M."/>
            <person name="Le Floch G."/>
        </authorList>
    </citation>
    <scope>NUCLEOTIDE SEQUENCE</scope>
    <source>
        <strain evidence="5">IMI 504893</strain>
    </source>
</reference>
<feature type="domain" description="Nephrocystin 3-like N-terminal" evidence="4">
    <location>
        <begin position="329"/>
        <end position="492"/>
    </location>
</feature>
<dbReference type="PANTHER" id="PTHR10039">
    <property type="entry name" value="AMELOGENIN"/>
    <property type="match status" value="1"/>
</dbReference>
<dbReference type="InterPro" id="IPR036770">
    <property type="entry name" value="Ankyrin_rpt-contain_sf"/>
</dbReference>
<protein>
    <recommendedName>
        <fullName evidence="4">Nephrocystin 3-like N-terminal domain-containing protein</fullName>
    </recommendedName>
</protein>
<feature type="region of interest" description="Disordered" evidence="3">
    <location>
        <begin position="2230"/>
        <end position="2250"/>
    </location>
</feature>
<dbReference type="EMBL" id="CP019479">
    <property type="protein sequence ID" value="UQC88070.1"/>
    <property type="molecule type" value="Genomic_DNA"/>
</dbReference>
<dbReference type="Pfam" id="PF00023">
    <property type="entry name" value="Ank"/>
    <property type="match status" value="1"/>
</dbReference>
<dbReference type="SUPFAM" id="SSF52540">
    <property type="entry name" value="P-loop containing nucleoside triphosphate hydrolases"/>
    <property type="match status" value="1"/>
</dbReference>
<accession>A0A9Q8WMG9</accession>
<name>A0A9Q8WMG9_9PEZI</name>
<proteinExistence type="predicted"/>
<feature type="repeat" description="ANK" evidence="2">
    <location>
        <begin position="1802"/>
        <end position="1834"/>
    </location>
</feature>